<dbReference type="InterPro" id="IPR001279">
    <property type="entry name" value="Metallo-B-lactamas"/>
</dbReference>
<protein>
    <submittedName>
        <fullName evidence="2">MBL fold metallo-hydrolase</fullName>
    </submittedName>
</protein>
<dbReference type="Pfam" id="PF00753">
    <property type="entry name" value="Lactamase_B"/>
    <property type="match status" value="1"/>
</dbReference>
<dbReference type="Gene3D" id="1.10.10.10">
    <property type="entry name" value="Winged helix-like DNA-binding domain superfamily/Winged helix DNA-binding domain"/>
    <property type="match status" value="1"/>
</dbReference>
<sequence>MTTLHFPHETPPPAGATPAVAPGVRWLRMPLPYALDHVNLWLLEDGDFWTAVDTGIALDEVRRAWESALAGRWLARQIVTHFHPDHLGLAAWLEARAGAPLWITEGEFLAACATIDGTGDRSVAAALDFFRRHGLDEARLSALEKRGNAYARGVPALPASWRKIADGEEISIGGRAWRVIVGHGHSPEHASLYCESLGVLIAGDMMLPRISTNISAFAGIPGGNPLADFLASITRLAELPGDTLVLPSHGLPFRGLRARAAQLEAHHRARCDDLLKVCAGQPRTAAELLPVLFARDISDPHQLLFAMGEAIAHLDYLEQAGAMARLEADGVIRFCSGMTPASAGVGLP</sequence>
<dbReference type="InterPro" id="IPR036866">
    <property type="entry name" value="RibonucZ/Hydroxyglut_hydro"/>
</dbReference>
<accession>A0AA49IXI5</accession>
<dbReference type="Proteomes" id="UP001234916">
    <property type="component" value="Chromosome"/>
</dbReference>
<feature type="domain" description="Metallo-beta-lactamase" evidence="1">
    <location>
        <begin position="37"/>
        <end position="249"/>
    </location>
</feature>
<dbReference type="AlphaFoldDB" id="A0AA49IXI5"/>
<reference evidence="2" key="1">
    <citation type="journal article" date="2023" name="Nat. Microbiol.">
        <title>Enrichment and characterization of a nitric oxide-reducing microbial community in a continuous bioreactor.</title>
        <authorList>
            <person name="Garrido-Amador P."/>
            <person name="Stortenbeker N."/>
            <person name="Wessels H.J.C.T."/>
            <person name="Speth D.R."/>
            <person name="Garcia-Heredia I."/>
            <person name="Kartal B."/>
        </authorList>
    </citation>
    <scope>NUCLEOTIDE SEQUENCE</scope>
    <source>
        <strain evidence="2">MAG1</strain>
    </source>
</reference>
<gene>
    <name evidence="2" type="ORF">OHM77_09995</name>
</gene>
<dbReference type="KEGG" id="npv:OHM77_09995"/>
<proteinExistence type="predicted"/>
<organism evidence="2">
    <name type="scientific">Candidatus Nitricoxidivorans perseverans</name>
    <dbReference type="NCBI Taxonomy" id="2975601"/>
    <lineage>
        <taxon>Bacteria</taxon>
        <taxon>Pseudomonadati</taxon>
        <taxon>Pseudomonadota</taxon>
        <taxon>Betaproteobacteria</taxon>
        <taxon>Nitrosomonadales</taxon>
        <taxon>Sterolibacteriaceae</taxon>
        <taxon>Candidatus Nitricoxidivorans</taxon>
    </lineage>
</organism>
<dbReference type="InterPro" id="IPR036388">
    <property type="entry name" value="WH-like_DNA-bd_sf"/>
</dbReference>
<evidence type="ECO:0000259" key="1">
    <source>
        <dbReference type="SMART" id="SM00849"/>
    </source>
</evidence>
<dbReference type="SMART" id="SM00849">
    <property type="entry name" value="Lactamase_B"/>
    <property type="match status" value="1"/>
</dbReference>
<dbReference type="Gene3D" id="3.60.15.10">
    <property type="entry name" value="Ribonuclease Z/Hydroxyacylglutathione hydrolase-like"/>
    <property type="match status" value="1"/>
</dbReference>
<dbReference type="EMBL" id="CP107246">
    <property type="protein sequence ID" value="WIM05023.1"/>
    <property type="molecule type" value="Genomic_DNA"/>
</dbReference>
<name>A0AA49IXI5_9PROT</name>
<dbReference type="PANTHER" id="PTHR23131:SF4">
    <property type="entry name" value="METALLO-BETA-LACTAMASE SUPERFAMILY POTEIN"/>
    <property type="match status" value="1"/>
</dbReference>
<dbReference type="Pfam" id="PF21221">
    <property type="entry name" value="B_lactamase-like_C"/>
    <property type="match status" value="1"/>
</dbReference>
<evidence type="ECO:0000313" key="2">
    <source>
        <dbReference type="EMBL" id="WIM05023.1"/>
    </source>
</evidence>
<dbReference type="SUPFAM" id="SSF56281">
    <property type="entry name" value="Metallo-hydrolase/oxidoreductase"/>
    <property type="match status" value="1"/>
</dbReference>
<dbReference type="PANTHER" id="PTHR23131">
    <property type="entry name" value="ENDORIBONUCLEASE LACTB2"/>
    <property type="match status" value="1"/>
</dbReference>
<dbReference type="InterPro" id="IPR050662">
    <property type="entry name" value="Sec-metab_biosynth-thioest"/>
</dbReference>
<dbReference type="InterPro" id="IPR048933">
    <property type="entry name" value="B_lactamase-like_C"/>
</dbReference>